<feature type="compositionally biased region" description="Basic and acidic residues" evidence="1">
    <location>
        <begin position="1533"/>
        <end position="1542"/>
    </location>
</feature>
<evidence type="ECO:0000313" key="4">
    <source>
        <dbReference type="Proteomes" id="UP000198420"/>
    </source>
</evidence>
<feature type="compositionally biased region" description="Basic and acidic residues" evidence="1">
    <location>
        <begin position="1552"/>
        <end position="1563"/>
    </location>
</feature>
<accession>A0A239HJ60</accession>
<feature type="region of interest" description="Disordered" evidence="1">
    <location>
        <begin position="954"/>
        <end position="983"/>
    </location>
</feature>
<feature type="compositionally biased region" description="Basic and acidic residues" evidence="1">
    <location>
        <begin position="1496"/>
        <end position="1505"/>
    </location>
</feature>
<dbReference type="SUPFAM" id="SSF52540">
    <property type="entry name" value="P-loop containing nucleoside triphosphate hydrolases"/>
    <property type="match status" value="2"/>
</dbReference>
<evidence type="ECO:0000259" key="2">
    <source>
        <dbReference type="Pfam" id="PF08751"/>
    </source>
</evidence>
<feature type="region of interest" description="Disordered" evidence="1">
    <location>
        <begin position="352"/>
        <end position="373"/>
    </location>
</feature>
<dbReference type="NCBIfam" id="NF041492">
    <property type="entry name" value="MobF"/>
    <property type="match status" value="1"/>
</dbReference>
<feature type="compositionally biased region" description="Basic and acidic residues" evidence="1">
    <location>
        <begin position="1607"/>
        <end position="1657"/>
    </location>
</feature>
<sequence>MLSIAPGYDPKYLTRQVGRGAENYYLSAVAEHGEPPGVWWGRGAEALGLESGGEIDGAVFEALYEHFLDPRDPSFSDPDVATEDKARLGRRKSRFQSWETILEKSLAGEPEASPERREELRIAAKGQARQAVIHHDVTFSPVKSVTLVHAGLLAAGRRAEAEGNAALAAQYRQAADVVWDGVMAGADASLRYLQEHAGEARTGYHGAKVAGRTTGRWIEGGGWVVGRFRQHTNRDGDPQLHVHQAILNRQQCADGKWRALDGMAIYRARPAAAAHGERVMEEFLTRRLGLEFKARPDGQGREVVGVSPGLIAEFSTRRAQITAELEKRVEAFVAAHGRQPSPRAMFKLAQEVTKETKNPKPKSKDAPSPAEQLRQWEERTTAKEVQELSGVPADTLGKVEPGTPAQELADADLGAVLQAAIADVQRDSATWTRYELTRAINRHLPDYLGGLHPERVEALLEDLTEAALDPAGPAAVRLLNAPDVVDVPADLRRQDGRSVFLAQAAERYTTAGQLDREAALMAAALAPGGPRLTAEQAAAAVGISAEEAKRRTLAGEAVPEAAGPRPYDDQHRVITGILTSGRRTDVLIGAAGTGKSFTVSRLAAAWRQTMRTPALGLTTSQNAAGVLKREGLDEAMNIARWLRAVDEGEASLRPGQLVVVDEASMVTTDHLAQIQALADAAGAKVVWAGDDAQLSAPEAGGSMRRAVDIGGAHRLETVVRFNAQWEREASLLLREGRPEALTAYDQHGRLLDGTGEQMQAAAVEGYLADYLAGHRTLLLAATNEQASELSGRIREELRALGRVGGRETSLRDGNRAAIGDLITARRNTSIEEDPSGRAAAELSAADPDQVPPSEITNRDVLRVGAVGEDGSIIAHLIGDDGTPGARVTLSRDYVRQHVELGYAGTAHSAQGRTVDTAHALPGQGTTREMLYVMMTRGRRSNVAYVGTEAERVADMRPGPEQARERSAELLGQQPPAGPRQDPQLVGDRISILTACLEQQEADQTAQEALVEEGERPRHMAHLGAMWTDQIREELPKAYIRRAREAGVLSPGDAETLRQDDALGTLGRLLRQIEMSGRDAQTIFHEAITERELGSADSLAQVLAWRIGQAAQERGINLDRLEIAEELIGATWAERTPTTGDERTDRFLSELAAQQQLRETELGYDAIQQPPAFLVEQLGEPPAVDDVAARTRWAERAGRVMAYREQYGHVSDTDALGPAPSRTSPEQRAAWWGAHDALGRPDASREIRSASDGELWVMRARYERAAKWAPAYVGPELGKVAREAREREAEAVRLRARAAAVQGRDANAAAALADRAAGQETLAATLRQREAALTEIHEARQAWSKATEAEALMAMRADAELRRREHVDADRLPPLHVDQADAETRTEQERAAARAAEQERRAEAARAAERVLPAGQLVLDLDDPQVRAVDAWSGRAPAAERAQGWHDRPWWTWPEMIRAEEEKHAIDRHRRAWMRGEVADPPPQPEPLTPDQQAIHEAARRQRAEAARFVQEQEAQQQGERVGQARTAQQDQAPQRDRNEGQEQPRQAAEGPAVEREDVPRAAGREVSAGQLTLDVFGSGDRTEEPGSSDLAEAVDKARAAAGIAEVRQAEREQQREQAREAEQCSRADEAERAQVIDVRATERAEAERAALEARETSRGQQAQRSDVEQAREAARLAAASYPHSIQESLRRSGPSRTDSDRPKPTPAPRRRPPEPGRDGPGLGPVSWIS</sequence>
<feature type="region of interest" description="Disordered" evidence="1">
    <location>
        <begin position="827"/>
        <end position="854"/>
    </location>
</feature>
<reference evidence="4" key="1">
    <citation type="submission" date="2017-06" db="EMBL/GenBank/DDBJ databases">
        <authorList>
            <person name="Varghese N."/>
            <person name="Submissions S."/>
        </authorList>
    </citation>
    <scope>NUCLEOTIDE SEQUENCE [LARGE SCALE GENOMIC DNA]</scope>
    <source>
        <strain evidence="4">DSM 44485</strain>
    </source>
</reference>
<gene>
    <name evidence="3" type="ORF">SAMN06265355_13149</name>
</gene>
<proteinExistence type="predicted"/>
<name>A0A239HJ60_9ACTN</name>
<feature type="compositionally biased region" description="Basic and acidic residues" evidence="1">
    <location>
        <begin position="1665"/>
        <end position="1674"/>
    </location>
</feature>
<dbReference type="Proteomes" id="UP000198420">
    <property type="component" value="Unassembled WGS sequence"/>
</dbReference>
<dbReference type="Pfam" id="PF13604">
    <property type="entry name" value="AAA_30"/>
    <property type="match status" value="1"/>
</dbReference>
<evidence type="ECO:0000313" key="3">
    <source>
        <dbReference type="EMBL" id="SNS81175.1"/>
    </source>
</evidence>
<dbReference type="InterPro" id="IPR027417">
    <property type="entry name" value="P-loop_NTPase"/>
</dbReference>
<organism evidence="3 4">
    <name type="scientific">Actinomadura mexicana</name>
    <dbReference type="NCBI Taxonomy" id="134959"/>
    <lineage>
        <taxon>Bacteria</taxon>
        <taxon>Bacillati</taxon>
        <taxon>Actinomycetota</taxon>
        <taxon>Actinomycetes</taxon>
        <taxon>Streptosporangiales</taxon>
        <taxon>Thermomonosporaceae</taxon>
        <taxon>Actinomadura</taxon>
    </lineage>
</organism>
<dbReference type="Pfam" id="PF08751">
    <property type="entry name" value="TrwC"/>
    <property type="match status" value="1"/>
</dbReference>
<dbReference type="RefSeq" id="WP_179279235.1">
    <property type="nucleotide sequence ID" value="NZ_FZNP01000031.1"/>
</dbReference>
<keyword evidence="4" id="KW-1185">Reference proteome</keyword>
<dbReference type="EMBL" id="FZNP01000031">
    <property type="protein sequence ID" value="SNS81175.1"/>
    <property type="molecule type" value="Genomic_DNA"/>
</dbReference>
<dbReference type="SUPFAM" id="SSF55464">
    <property type="entry name" value="Origin of replication-binding domain, RBD-like"/>
    <property type="match status" value="1"/>
</dbReference>
<feature type="region of interest" description="Disordered" evidence="1">
    <location>
        <begin position="1378"/>
        <end position="1401"/>
    </location>
</feature>
<feature type="compositionally biased region" description="Basic and acidic residues" evidence="1">
    <location>
        <begin position="352"/>
        <end position="365"/>
    </location>
</feature>
<feature type="domain" description="TrwC relaxase" evidence="2">
    <location>
        <begin position="11"/>
        <end position="381"/>
    </location>
</feature>
<dbReference type="Gene3D" id="2.30.30.940">
    <property type="match status" value="1"/>
</dbReference>
<dbReference type="InterPro" id="IPR014862">
    <property type="entry name" value="TrwC"/>
</dbReference>
<protein>
    <submittedName>
        <fullName evidence="3">Conjugative relaxase domain-containing protein, TrwC/TraI family</fullName>
    </submittedName>
</protein>
<dbReference type="Gene3D" id="3.40.50.300">
    <property type="entry name" value="P-loop containing nucleotide triphosphate hydrolases"/>
    <property type="match status" value="2"/>
</dbReference>
<feature type="compositionally biased region" description="Low complexity" evidence="1">
    <location>
        <begin position="1506"/>
        <end position="1525"/>
    </location>
</feature>
<evidence type="ECO:0000256" key="1">
    <source>
        <dbReference type="SAM" id="MobiDB-lite"/>
    </source>
</evidence>
<feature type="region of interest" description="Disordered" evidence="1">
    <location>
        <begin position="1495"/>
        <end position="1729"/>
    </location>
</feature>
<dbReference type="CDD" id="cd18809">
    <property type="entry name" value="SF1_C_RecD"/>
    <property type="match status" value="1"/>
</dbReference>